<sequence>MRWATRAGIHIDRAACAWLIRRYVDDEAEFVFVDDRHDVPADATPFDMRGVEYGHHGDDCTFETILRRHDLDDPVLWRIAAIVHEADLEDDRYDAPEAAGLDVVLRGLSMTQDDHTVLALTGSVFDGLRHYYRRGFILDRSAPS</sequence>
<proteinExistence type="predicted"/>
<gene>
    <name evidence="2" type="ORF">GCM10009737_13270</name>
</gene>
<comment type="caution">
    <text evidence="2">The sequence shown here is derived from an EMBL/GenBank/DDBJ whole genome shotgun (WGS) entry which is preliminary data.</text>
</comment>
<evidence type="ECO:0000313" key="3">
    <source>
        <dbReference type="Proteomes" id="UP001501612"/>
    </source>
</evidence>
<feature type="domain" description="ChrB C-terminal" evidence="1">
    <location>
        <begin position="3"/>
        <end position="130"/>
    </location>
</feature>
<dbReference type="EMBL" id="BAAAMY010000003">
    <property type="protein sequence ID" value="GAA1913188.1"/>
    <property type="molecule type" value="Genomic_DNA"/>
</dbReference>
<evidence type="ECO:0000313" key="2">
    <source>
        <dbReference type="EMBL" id="GAA1913188.1"/>
    </source>
</evidence>
<evidence type="ECO:0000259" key="1">
    <source>
        <dbReference type="Pfam" id="PF09828"/>
    </source>
</evidence>
<reference evidence="3" key="1">
    <citation type="journal article" date="2019" name="Int. J. Syst. Evol. Microbiol.">
        <title>The Global Catalogue of Microorganisms (GCM) 10K type strain sequencing project: providing services to taxonomists for standard genome sequencing and annotation.</title>
        <authorList>
            <consortium name="The Broad Institute Genomics Platform"/>
            <consortium name="The Broad Institute Genome Sequencing Center for Infectious Disease"/>
            <person name="Wu L."/>
            <person name="Ma J."/>
        </authorList>
    </citation>
    <scope>NUCLEOTIDE SEQUENCE [LARGE SCALE GENOMIC DNA]</scope>
    <source>
        <strain evidence="3">JCM 14046</strain>
    </source>
</reference>
<dbReference type="RefSeq" id="WP_344005394.1">
    <property type="nucleotide sequence ID" value="NZ_BAAAMY010000003.1"/>
</dbReference>
<protein>
    <submittedName>
        <fullName evidence="2">Chromate resistance protein</fullName>
    </submittedName>
</protein>
<accession>A0ABP5ALT0</accession>
<dbReference type="InterPro" id="IPR018634">
    <property type="entry name" value="ChrB_C"/>
</dbReference>
<dbReference type="Pfam" id="PF09828">
    <property type="entry name" value="ChrB_C"/>
    <property type="match status" value="1"/>
</dbReference>
<organism evidence="2 3">
    <name type="scientific">Nocardioides lentus</name>
    <dbReference type="NCBI Taxonomy" id="338077"/>
    <lineage>
        <taxon>Bacteria</taxon>
        <taxon>Bacillati</taxon>
        <taxon>Actinomycetota</taxon>
        <taxon>Actinomycetes</taxon>
        <taxon>Propionibacteriales</taxon>
        <taxon>Nocardioidaceae</taxon>
        <taxon>Nocardioides</taxon>
    </lineage>
</organism>
<dbReference type="Proteomes" id="UP001501612">
    <property type="component" value="Unassembled WGS sequence"/>
</dbReference>
<name>A0ABP5ALT0_9ACTN</name>
<keyword evidence="3" id="KW-1185">Reference proteome</keyword>